<feature type="compositionally biased region" description="Low complexity" evidence="1">
    <location>
        <begin position="27"/>
        <end position="54"/>
    </location>
</feature>
<feature type="compositionally biased region" description="Basic and acidic residues" evidence="1">
    <location>
        <begin position="16"/>
        <end position="26"/>
    </location>
</feature>
<gene>
    <name evidence="2" type="ORF">FAEPRAA2165_00624</name>
</gene>
<dbReference type="Proteomes" id="UP000004619">
    <property type="component" value="Unassembled WGS sequence"/>
</dbReference>
<organism evidence="2 3">
    <name type="scientific">Faecalibacterium duncaniae (strain DSM 17677 / JCM 31915 / A2-165)</name>
    <name type="common">Faecalibacterium prausnitzii</name>
    <dbReference type="NCBI Taxonomy" id="411483"/>
    <lineage>
        <taxon>Bacteria</taxon>
        <taxon>Bacillati</taxon>
        <taxon>Bacillota</taxon>
        <taxon>Clostridia</taxon>
        <taxon>Eubacteriales</taxon>
        <taxon>Oscillospiraceae</taxon>
        <taxon>Faecalibacterium</taxon>
    </lineage>
</organism>
<feature type="compositionally biased region" description="Basic and acidic residues" evidence="1">
    <location>
        <begin position="127"/>
        <end position="143"/>
    </location>
</feature>
<dbReference type="AlphaFoldDB" id="C7H2X6"/>
<reference evidence="2" key="1">
    <citation type="submission" date="2009-08" db="EMBL/GenBank/DDBJ databases">
        <authorList>
            <person name="Weinstock G."/>
            <person name="Sodergren E."/>
            <person name="Clifton S."/>
            <person name="Fulton L."/>
            <person name="Fulton B."/>
            <person name="Courtney L."/>
            <person name="Fronick C."/>
            <person name="Harrison M."/>
            <person name="Strong C."/>
            <person name="Farmer C."/>
            <person name="Delahaunty K."/>
            <person name="Markovic C."/>
            <person name="Hall O."/>
            <person name="Minx P."/>
            <person name="Tomlinson C."/>
            <person name="Mitreva M."/>
            <person name="Nelson J."/>
            <person name="Hou S."/>
            <person name="Wollam A."/>
            <person name="Pepin K.H."/>
            <person name="Johnson M."/>
            <person name="Bhonagiri V."/>
            <person name="Nash W.E."/>
            <person name="Warren W."/>
            <person name="Chinwalla A."/>
            <person name="Mardis E.R."/>
            <person name="Wilson R.K."/>
        </authorList>
    </citation>
    <scope>NUCLEOTIDE SEQUENCE [LARGE SCALE GENOMIC DNA]</scope>
    <source>
        <strain evidence="2">A2-165</strain>
    </source>
</reference>
<sequence>MPQNDRNSRNRKRRRAYDQARDDRRGGQSTQRRSSAGAGSDLGYSGYAGYSSGGHPITNPNYDPDAPRPSRYTERTVNYGSYPDNSITFPTGGRSSQSGAQRPRQRAERPAAHLRGQSAEPPPGQRPEPERPAPPAERSESQRPADAAGAGAERPA</sequence>
<feature type="compositionally biased region" description="Low complexity" evidence="1">
    <location>
        <begin position="144"/>
        <end position="156"/>
    </location>
</feature>
<dbReference type="STRING" id="411483.FAEPRAA2165_00624"/>
<dbReference type="EMBL" id="ACOP02000009">
    <property type="protein sequence ID" value="EEU97710.1"/>
    <property type="molecule type" value="Genomic_DNA"/>
</dbReference>
<accession>C7H2X6</accession>
<evidence type="ECO:0000256" key="1">
    <source>
        <dbReference type="SAM" id="MobiDB-lite"/>
    </source>
</evidence>
<evidence type="ECO:0000313" key="3">
    <source>
        <dbReference type="Proteomes" id="UP000004619"/>
    </source>
</evidence>
<feature type="compositionally biased region" description="Polar residues" evidence="1">
    <location>
        <begin position="75"/>
        <end position="99"/>
    </location>
</feature>
<dbReference type="PATRIC" id="fig|411483.3.peg.500"/>
<dbReference type="RefSeq" id="WP_005930054.1">
    <property type="nucleotide sequence ID" value="NZ_GG697149.2"/>
</dbReference>
<name>C7H2X6_FAED2</name>
<feature type="region of interest" description="Disordered" evidence="1">
    <location>
        <begin position="1"/>
        <end position="156"/>
    </location>
</feature>
<evidence type="ECO:0000313" key="2">
    <source>
        <dbReference type="EMBL" id="EEU97710.1"/>
    </source>
</evidence>
<comment type="caution">
    <text evidence="2">The sequence shown here is derived from an EMBL/GenBank/DDBJ whole genome shotgun (WGS) entry which is preliminary data.</text>
</comment>
<keyword evidence="3" id="KW-1185">Reference proteome</keyword>
<protein>
    <submittedName>
        <fullName evidence="2">Uncharacterized protein</fullName>
    </submittedName>
</protein>
<feature type="compositionally biased region" description="Basic and acidic residues" evidence="1">
    <location>
        <begin position="65"/>
        <end position="74"/>
    </location>
</feature>
<proteinExistence type="predicted"/>
<dbReference type="HOGENOM" id="CLU_1683934_0_0_9"/>